<dbReference type="InterPro" id="IPR025943">
    <property type="entry name" value="Sigma_54_int_dom_ATP-bd_2"/>
</dbReference>
<dbReference type="PROSITE" id="PS50045">
    <property type="entry name" value="SIGMA54_INTERACT_4"/>
    <property type="match status" value="1"/>
</dbReference>
<dbReference type="Gene3D" id="1.10.8.60">
    <property type="match status" value="1"/>
</dbReference>
<dbReference type="CDD" id="cd00130">
    <property type="entry name" value="PAS"/>
    <property type="match status" value="1"/>
</dbReference>
<dbReference type="InterPro" id="IPR025944">
    <property type="entry name" value="Sigma_54_int_dom_CS"/>
</dbReference>
<dbReference type="SUPFAM" id="SSF55785">
    <property type="entry name" value="PYP-like sensor domain (PAS domain)"/>
    <property type="match status" value="1"/>
</dbReference>
<keyword evidence="8" id="KW-1185">Reference proteome</keyword>
<dbReference type="Gene3D" id="3.40.50.300">
    <property type="entry name" value="P-loop containing nucleotide triphosphate hydrolases"/>
    <property type="match status" value="1"/>
</dbReference>
<dbReference type="InterPro" id="IPR027417">
    <property type="entry name" value="P-loop_NTPase"/>
</dbReference>
<dbReference type="FunFam" id="3.40.50.300:FF:000006">
    <property type="entry name" value="DNA-binding transcriptional regulator NtrC"/>
    <property type="match status" value="1"/>
</dbReference>
<organism evidence="7 8">
    <name type="scientific">Oxalobacter paraformigenes</name>
    <dbReference type="NCBI Taxonomy" id="556268"/>
    <lineage>
        <taxon>Bacteria</taxon>
        <taxon>Pseudomonadati</taxon>
        <taxon>Pseudomonadota</taxon>
        <taxon>Betaproteobacteria</taxon>
        <taxon>Burkholderiales</taxon>
        <taxon>Oxalobacteraceae</taxon>
        <taxon>Oxalobacter</taxon>
    </lineage>
</organism>
<dbReference type="InterPro" id="IPR003593">
    <property type="entry name" value="AAA+_ATPase"/>
</dbReference>
<sequence length="431" mass="48345">MSFTELSSFLQAQPEPHILFDTEYRIIAVNQAFRKYCNPQVSAIGRTCYEVSHNYDMPCDCSGETCPLAKSRRSGKPERVLHMHHTPNGEEYVSIELTPIKNPAGEITCFVEKIEPVKMAKGLTERNSLKGQSASFRHLMNLVEKAASSDINVLLCGESGTGKELVAQAIHRGSKRAARPFIVVDCSGISENHFESELFGQEKGSLSRTASGKKGLVDAADGGTLFLDEVSDLPVSIQPKLLRLLETGAYRRPGSTDPRRADIRIISASSHDLHKRTQTGLFRTDLYYRLNTFPVHVPALRDRLEDIPLLVSTLVEKIAPDRNLSVSDEAMYLLQTYPYPGNVRELRNFLERACLLCEGHEIRSEHLSIPANDDPETTLPLSFEARLKQLLPTFRGNRKTLAKMLGVSERTLYRRLSGLQERQEPKSDRTH</sequence>
<dbReference type="PROSITE" id="PS00675">
    <property type="entry name" value="SIGMA54_INTERACT_1"/>
    <property type="match status" value="1"/>
</dbReference>
<dbReference type="CDD" id="cd00009">
    <property type="entry name" value="AAA"/>
    <property type="match status" value="1"/>
</dbReference>
<keyword evidence="2" id="KW-0067">ATP-binding</keyword>
<dbReference type="EMBL" id="ACDP02000026">
    <property type="protein sequence ID" value="EEO27371.2"/>
    <property type="molecule type" value="Genomic_DNA"/>
</dbReference>
<dbReference type="Pfam" id="PF08448">
    <property type="entry name" value="PAS_4"/>
    <property type="match status" value="1"/>
</dbReference>
<evidence type="ECO:0000256" key="5">
    <source>
        <dbReference type="ARBA" id="ARBA00023163"/>
    </source>
</evidence>
<dbReference type="InterPro" id="IPR002197">
    <property type="entry name" value="HTH_Fis"/>
</dbReference>
<dbReference type="eggNOG" id="COG3829">
    <property type="taxonomic scope" value="Bacteria"/>
</dbReference>
<keyword evidence="3" id="KW-0805">Transcription regulation</keyword>
<evidence type="ECO:0000313" key="7">
    <source>
        <dbReference type="EMBL" id="EEO27371.2"/>
    </source>
</evidence>
<evidence type="ECO:0000256" key="2">
    <source>
        <dbReference type="ARBA" id="ARBA00022840"/>
    </source>
</evidence>
<protein>
    <recommendedName>
        <fullName evidence="6">Sigma-54 factor interaction domain-containing protein</fullName>
    </recommendedName>
</protein>
<dbReference type="PROSITE" id="PS00688">
    <property type="entry name" value="SIGMA54_INTERACT_3"/>
    <property type="match status" value="1"/>
</dbReference>
<evidence type="ECO:0000256" key="3">
    <source>
        <dbReference type="ARBA" id="ARBA00023015"/>
    </source>
</evidence>
<dbReference type="InterPro" id="IPR025662">
    <property type="entry name" value="Sigma_54_int_dom_ATP-bd_1"/>
</dbReference>
<name>C3X2D5_9BURK</name>
<dbReference type="GO" id="GO:0006355">
    <property type="term" value="P:regulation of DNA-templated transcription"/>
    <property type="evidence" value="ECO:0007669"/>
    <property type="project" value="InterPro"/>
</dbReference>
<evidence type="ECO:0000313" key="8">
    <source>
        <dbReference type="Proteomes" id="UP000003973"/>
    </source>
</evidence>
<comment type="caution">
    <text evidence="7">The sequence shown here is derived from an EMBL/GenBank/DDBJ whole genome shotgun (WGS) entry which is preliminary data.</text>
</comment>
<dbReference type="HOGENOM" id="CLU_000445_8_10_4"/>
<reference evidence="7" key="1">
    <citation type="submission" date="2011-10" db="EMBL/GenBank/DDBJ databases">
        <title>The Genome Sequence of Oxalobacter formigenes HOxBLS.</title>
        <authorList>
            <consortium name="The Broad Institute Genome Sequencing Platform"/>
            <person name="Earl A."/>
            <person name="Ward D."/>
            <person name="Feldgarden M."/>
            <person name="Gevers D."/>
            <person name="Allison M.J."/>
            <person name="Humphrey S."/>
            <person name="Young S.K."/>
            <person name="Zeng Q."/>
            <person name="Gargeya S."/>
            <person name="Fitzgerald M."/>
            <person name="Haas B."/>
            <person name="Abouelleil A."/>
            <person name="Alvarado L."/>
            <person name="Arachchi H.M."/>
            <person name="Berlin A."/>
            <person name="Brown A."/>
            <person name="Chapman S.B."/>
            <person name="Chen Z."/>
            <person name="Dunbar C."/>
            <person name="Freedman E."/>
            <person name="Gearin G."/>
            <person name="Goldberg J."/>
            <person name="Griggs A."/>
            <person name="Gujja S."/>
            <person name="Heiman D."/>
            <person name="Howarth C."/>
            <person name="Larson L."/>
            <person name="Lui A."/>
            <person name="MacDonald P.J.P."/>
            <person name="Montmayeur A."/>
            <person name="Murphy C."/>
            <person name="Neiman D."/>
            <person name="Pearson M."/>
            <person name="Priest M."/>
            <person name="Roberts A."/>
            <person name="Saif S."/>
            <person name="Shea T."/>
            <person name="Shenoy N."/>
            <person name="Sisk P."/>
            <person name="Stolte C."/>
            <person name="Sykes S."/>
            <person name="Wortman J."/>
            <person name="Nusbaum C."/>
            <person name="Birren B."/>
        </authorList>
    </citation>
    <scope>NUCLEOTIDE SEQUENCE [LARGE SCALE GENOMIC DNA]</scope>
    <source>
        <strain evidence="7">HOxBLS</strain>
    </source>
</reference>
<dbReference type="InterPro" id="IPR013656">
    <property type="entry name" value="PAS_4"/>
</dbReference>
<dbReference type="PANTHER" id="PTHR32071:SF113">
    <property type="entry name" value="ALGINATE BIOSYNTHESIS TRANSCRIPTIONAL REGULATORY PROTEIN ALGB"/>
    <property type="match status" value="1"/>
</dbReference>
<keyword evidence="5" id="KW-0804">Transcription</keyword>
<dbReference type="RefSeq" id="WP_020995225.1">
    <property type="nucleotide sequence ID" value="NZ_CABMNL010000001.1"/>
</dbReference>
<feature type="domain" description="Sigma-54 factor interaction" evidence="6">
    <location>
        <begin position="129"/>
        <end position="355"/>
    </location>
</feature>
<dbReference type="Pfam" id="PF00158">
    <property type="entry name" value="Sigma54_activat"/>
    <property type="match status" value="1"/>
</dbReference>
<dbReference type="Pfam" id="PF02954">
    <property type="entry name" value="HTH_8"/>
    <property type="match status" value="1"/>
</dbReference>
<dbReference type="SUPFAM" id="SSF52540">
    <property type="entry name" value="P-loop containing nucleoside triphosphate hydrolases"/>
    <property type="match status" value="1"/>
</dbReference>
<dbReference type="GO" id="GO:0043565">
    <property type="term" value="F:sequence-specific DNA binding"/>
    <property type="evidence" value="ECO:0007669"/>
    <property type="project" value="InterPro"/>
</dbReference>
<keyword evidence="4" id="KW-0238">DNA-binding</keyword>
<keyword evidence="1" id="KW-0547">Nucleotide-binding</keyword>
<dbReference type="GO" id="GO:0005524">
    <property type="term" value="F:ATP binding"/>
    <property type="evidence" value="ECO:0007669"/>
    <property type="project" value="UniProtKB-KW"/>
</dbReference>
<dbReference type="PANTHER" id="PTHR32071">
    <property type="entry name" value="TRANSCRIPTIONAL REGULATORY PROTEIN"/>
    <property type="match status" value="1"/>
</dbReference>
<dbReference type="AlphaFoldDB" id="C3X2D5"/>
<dbReference type="PROSITE" id="PS00676">
    <property type="entry name" value="SIGMA54_INTERACT_2"/>
    <property type="match status" value="1"/>
</dbReference>
<dbReference type="Gene3D" id="3.30.450.20">
    <property type="entry name" value="PAS domain"/>
    <property type="match status" value="1"/>
</dbReference>
<evidence type="ECO:0000256" key="4">
    <source>
        <dbReference type="ARBA" id="ARBA00023125"/>
    </source>
</evidence>
<dbReference type="InterPro" id="IPR035965">
    <property type="entry name" value="PAS-like_dom_sf"/>
</dbReference>
<dbReference type="Pfam" id="PF25601">
    <property type="entry name" value="AAA_lid_14"/>
    <property type="match status" value="1"/>
</dbReference>
<dbReference type="InterPro" id="IPR002078">
    <property type="entry name" value="Sigma_54_int"/>
</dbReference>
<proteinExistence type="predicted"/>
<evidence type="ECO:0000259" key="6">
    <source>
        <dbReference type="PROSITE" id="PS50045"/>
    </source>
</evidence>
<accession>C3X2D5</accession>
<evidence type="ECO:0000256" key="1">
    <source>
        <dbReference type="ARBA" id="ARBA00022741"/>
    </source>
</evidence>
<dbReference type="InterPro" id="IPR000014">
    <property type="entry name" value="PAS"/>
</dbReference>
<gene>
    <name evidence="7" type="ORF">OFAG_00524</name>
</gene>
<dbReference type="Proteomes" id="UP000003973">
    <property type="component" value="Unassembled WGS sequence"/>
</dbReference>
<dbReference type="SMART" id="SM00382">
    <property type="entry name" value="AAA"/>
    <property type="match status" value="1"/>
</dbReference>
<dbReference type="InterPro" id="IPR058031">
    <property type="entry name" value="AAA_lid_NorR"/>
</dbReference>